<evidence type="ECO:0000259" key="4">
    <source>
        <dbReference type="Pfam" id="PF14905"/>
    </source>
</evidence>
<dbReference type="GO" id="GO:0009279">
    <property type="term" value="C:cell outer membrane"/>
    <property type="evidence" value="ECO:0007669"/>
    <property type="project" value="UniProtKB-SubCell"/>
</dbReference>
<evidence type="ECO:0000256" key="3">
    <source>
        <dbReference type="ARBA" id="ARBA00023237"/>
    </source>
</evidence>
<dbReference type="InterPro" id="IPR036942">
    <property type="entry name" value="Beta-barrel_TonB_sf"/>
</dbReference>
<dbReference type="SUPFAM" id="SSF49464">
    <property type="entry name" value="Carboxypeptidase regulatory domain-like"/>
    <property type="match status" value="1"/>
</dbReference>
<dbReference type="Pfam" id="PF13715">
    <property type="entry name" value="CarbopepD_reg_2"/>
    <property type="match status" value="1"/>
</dbReference>
<dbReference type="Pfam" id="PF14905">
    <property type="entry name" value="OMP_b-brl_3"/>
    <property type="match status" value="1"/>
</dbReference>
<evidence type="ECO:0000313" key="5">
    <source>
        <dbReference type="EMBL" id="MDR6238482.1"/>
    </source>
</evidence>
<organism evidence="5 6">
    <name type="scientific">Aureibacter tunicatorum</name>
    <dbReference type="NCBI Taxonomy" id="866807"/>
    <lineage>
        <taxon>Bacteria</taxon>
        <taxon>Pseudomonadati</taxon>
        <taxon>Bacteroidota</taxon>
        <taxon>Cytophagia</taxon>
        <taxon>Cytophagales</taxon>
        <taxon>Persicobacteraceae</taxon>
        <taxon>Aureibacter</taxon>
    </lineage>
</organism>
<keyword evidence="5" id="KW-0675">Receptor</keyword>
<dbReference type="Gene3D" id="2.40.170.20">
    <property type="entry name" value="TonB-dependent receptor, beta-barrel domain"/>
    <property type="match status" value="1"/>
</dbReference>
<evidence type="ECO:0000313" key="6">
    <source>
        <dbReference type="Proteomes" id="UP001185092"/>
    </source>
</evidence>
<evidence type="ECO:0000256" key="1">
    <source>
        <dbReference type="ARBA" id="ARBA00004442"/>
    </source>
</evidence>
<dbReference type="AlphaFoldDB" id="A0AAE4BSJ3"/>
<name>A0AAE4BSJ3_9BACT</name>
<comment type="caution">
    <text evidence="5">The sequence shown here is derived from an EMBL/GenBank/DDBJ whole genome shotgun (WGS) entry which is preliminary data.</text>
</comment>
<reference evidence="5" key="1">
    <citation type="submission" date="2023-07" db="EMBL/GenBank/DDBJ databases">
        <title>Genomic Encyclopedia of Type Strains, Phase IV (KMG-IV): sequencing the most valuable type-strain genomes for metagenomic binning, comparative biology and taxonomic classification.</title>
        <authorList>
            <person name="Goeker M."/>
        </authorList>
    </citation>
    <scope>NUCLEOTIDE SEQUENCE</scope>
    <source>
        <strain evidence="5">DSM 26174</strain>
    </source>
</reference>
<dbReference type="Proteomes" id="UP001185092">
    <property type="component" value="Unassembled WGS sequence"/>
</dbReference>
<protein>
    <submittedName>
        <fullName evidence="5">Outer membrane receptor protein involved in Fe transport</fullName>
    </submittedName>
</protein>
<dbReference type="PANTHER" id="PTHR40980:SF4">
    <property type="entry name" value="TONB-DEPENDENT RECEPTOR-LIKE BETA-BARREL DOMAIN-CONTAINING PROTEIN"/>
    <property type="match status" value="1"/>
</dbReference>
<keyword evidence="3" id="KW-0998">Cell outer membrane</keyword>
<keyword evidence="6" id="KW-1185">Reference proteome</keyword>
<proteinExistence type="predicted"/>
<comment type="subcellular location">
    <subcellularLocation>
        <location evidence="1">Cell outer membrane</location>
    </subcellularLocation>
</comment>
<dbReference type="InterPro" id="IPR008969">
    <property type="entry name" value="CarboxyPept-like_regulatory"/>
</dbReference>
<gene>
    <name evidence="5" type="ORF">HNQ88_001519</name>
</gene>
<dbReference type="InterPro" id="IPR041700">
    <property type="entry name" value="OMP_b-brl_3"/>
</dbReference>
<feature type="domain" description="Outer membrane protein beta-barrel" evidence="4">
    <location>
        <begin position="388"/>
        <end position="789"/>
    </location>
</feature>
<dbReference type="SUPFAM" id="SSF56935">
    <property type="entry name" value="Porins"/>
    <property type="match status" value="1"/>
</dbReference>
<evidence type="ECO:0000256" key="2">
    <source>
        <dbReference type="ARBA" id="ARBA00023136"/>
    </source>
</evidence>
<dbReference type="EMBL" id="JAVDQD010000002">
    <property type="protein sequence ID" value="MDR6238482.1"/>
    <property type="molecule type" value="Genomic_DNA"/>
</dbReference>
<keyword evidence="2" id="KW-0472">Membrane</keyword>
<dbReference type="PANTHER" id="PTHR40980">
    <property type="entry name" value="PLUG DOMAIN-CONTAINING PROTEIN"/>
    <property type="match status" value="1"/>
</dbReference>
<accession>A0AAE4BSJ3</accession>
<sequence length="814" mass="93308">MRTTATPLCNTVLLVILILSGMLPIRAQHIIHHNISGRIIDENKEPVSFANAALLFSSDSTLVNGTASDEHGFIEIKNIEAGKYLLKISAIGYEQHIQPISISLDKIHHNLGEIIVRQSIKELESVEVIGQRQVIERKIDRLVFNVENTILTSGADGLEILSKTPGIIVDHEGNIKIHGKDGVVVMINDKRSYLTGKELSDMLKSMSADNISSIEVITNPSARYDAEGNAGILNIVLKEMKEKGYNGSIYAGINQGKYPGANTGANFNFRAGKFSGYLQADYRYYEGFDQLYLEREVGQEAEKEIVRQDTYNPYDFQTPSLRIGLDYDVNEKNIFGIMFNGYTRSRSVVYENITEIYNHNNQHISDIWSDSHSEMDFSSYSFNLNYIHKFDTLGQRLSVDLDYSNFENAEEAYYKSKVLSDATKDEIEEARSYQPYEVRIVSSKLDYEKPIGLYKLESGLKFSHSLVDNDVRFDSLKNNEWVIDKYRTNDFTYEEAIPAGYVNFSGPISKKITFQSGLRVEHTITNGRSKNENKLVDRKYTSFFPSLFLKYDIDDDHSLSYSYSRRVRRPTFSQLNPFLFFLDPFTGLQGNPYLKPEFTNNLQLDYIFSQKYAISLSYTHTTDVLNTLITQDNNAQLMIQSFANIDQRQNYSININIPVSVSKWWEMSNSLSLFGNRFKTDNEYTTLDQSQFSAYIQNINTFLIGKTIKAEFSGWYQSPSLNGSMKLDHIYEFTIGLEKSFFDERLSINAKARDAFRTLKFSGHSIQDNVTLDLRQSYDSNRYQITLRYNFTKGTKVQNRTRSSGNKEEQNRVE</sequence>